<evidence type="ECO:0000256" key="4">
    <source>
        <dbReference type="ARBA" id="ARBA00008655"/>
    </source>
</evidence>
<dbReference type="GO" id="GO:0003841">
    <property type="term" value="F:1-acylglycerol-3-phosphate O-acyltransferase activity"/>
    <property type="evidence" value="ECO:0007669"/>
    <property type="project" value="UniProtKB-UniRule"/>
</dbReference>
<feature type="transmembrane region" description="Helical" evidence="12">
    <location>
        <begin position="12"/>
        <end position="31"/>
    </location>
</feature>
<sequence length="245" mass="28526">MKWIKIPFVILWRLWFYILVIVPIIIMMPALLVTTAREKYYKYVYAIARLWAKIVLFGMGFIPKVTHKTQLEKGKSYMLTANHTSMIDIMMMFYLSKYPFVFVGKKELARFPVFGFFYKRSCILVDRKNAKSRHQAFKEAERRLSQGTSICIFPEGGVPDDVSIKLDRFKKGAFRLALEHQIPIVPISFLDNKTKFRYQFLTGRPGKLRAVVHPLVETEGMPLDTASKKTLEDKTRAAIESSLIW</sequence>
<keyword evidence="8 11" id="KW-0808">Transferase</keyword>
<organism evidence="14 15">
    <name type="scientific">Psychroflexus halocasei</name>
    <dbReference type="NCBI Taxonomy" id="908615"/>
    <lineage>
        <taxon>Bacteria</taxon>
        <taxon>Pseudomonadati</taxon>
        <taxon>Bacteroidota</taxon>
        <taxon>Flavobacteriia</taxon>
        <taxon>Flavobacteriales</taxon>
        <taxon>Flavobacteriaceae</taxon>
        <taxon>Psychroflexus</taxon>
    </lineage>
</organism>
<evidence type="ECO:0000256" key="11">
    <source>
        <dbReference type="RuleBase" id="RU361267"/>
    </source>
</evidence>
<dbReference type="Proteomes" id="UP000198820">
    <property type="component" value="Unassembled WGS sequence"/>
</dbReference>
<comment type="domain">
    <text evidence="11">The HXXXXD motif is essential for acyltransferase activity and may constitute the binding site for the phosphate moiety of the glycerol-3-phosphate.</text>
</comment>
<evidence type="ECO:0000256" key="6">
    <source>
        <dbReference type="ARBA" id="ARBA00016139"/>
    </source>
</evidence>
<evidence type="ECO:0000313" key="15">
    <source>
        <dbReference type="Proteomes" id="UP000198820"/>
    </source>
</evidence>
<dbReference type="STRING" id="908615.SAMN05421540_10653"/>
<proteinExistence type="inferred from homology"/>
<dbReference type="GO" id="GO:0006654">
    <property type="term" value="P:phosphatidic acid biosynthetic process"/>
    <property type="evidence" value="ECO:0007669"/>
    <property type="project" value="TreeGrafter"/>
</dbReference>
<evidence type="ECO:0000256" key="2">
    <source>
        <dbReference type="ARBA" id="ARBA00004728"/>
    </source>
</evidence>
<evidence type="ECO:0000256" key="5">
    <source>
        <dbReference type="ARBA" id="ARBA00013211"/>
    </source>
</evidence>
<keyword evidence="11" id="KW-0594">Phospholipid biosynthesis</keyword>
<evidence type="ECO:0000256" key="10">
    <source>
        <dbReference type="ARBA" id="ARBA00023315"/>
    </source>
</evidence>
<protein>
    <recommendedName>
        <fullName evidence="6 11">1-acyl-sn-glycerol-3-phosphate acyltransferase</fullName>
        <ecNumber evidence="5 11">2.3.1.51</ecNumber>
    </recommendedName>
</protein>
<dbReference type="AlphaFoldDB" id="A0A1H4BIJ2"/>
<accession>A0A1H4BIJ2</accession>
<dbReference type="CDD" id="cd07989">
    <property type="entry name" value="LPLAT_AGPAT-like"/>
    <property type="match status" value="1"/>
</dbReference>
<keyword evidence="12" id="KW-0812">Transmembrane</keyword>
<gene>
    <name evidence="14" type="ORF">SAMN05421540_10653</name>
</gene>
<evidence type="ECO:0000313" key="14">
    <source>
        <dbReference type="EMBL" id="SEA47838.1"/>
    </source>
</evidence>
<feature type="domain" description="Phospholipid/glycerol acyltransferase" evidence="13">
    <location>
        <begin position="77"/>
        <end position="192"/>
    </location>
</feature>
<dbReference type="EC" id="2.3.1.51" evidence="5 11"/>
<dbReference type="SMART" id="SM00563">
    <property type="entry name" value="PlsC"/>
    <property type="match status" value="1"/>
</dbReference>
<comment type="catalytic activity">
    <reaction evidence="1 11">
        <text>a 1-acyl-sn-glycero-3-phosphate + an acyl-CoA = a 1,2-diacyl-sn-glycero-3-phosphate + CoA</text>
        <dbReference type="Rhea" id="RHEA:19709"/>
        <dbReference type="ChEBI" id="CHEBI:57287"/>
        <dbReference type="ChEBI" id="CHEBI:57970"/>
        <dbReference type="ChEBI" id="CHEBI:58342"/>
        <dbReference type="ChEBI" id="CHEBI:58608"/>
        <dbReference type="EC" id="2.3.1.51"/>
    </reaction>
</comment>
<keyword evidence="12" id="KW-0472">Membrane</keyword>
<keyword evidence="10 11" id="KW-0012">Acyltransferase</keyword>
<dbReference type="EMBL" id="FNQF01000006">
    <property type="protein sequence ID" value="SEA47838.1"/>
    <property type="molecule type" value="Genomic_DNA"/>
</dbReference>
<dbReference type="GO" id="GO:0016020">
    <property type="term" value="C:membrane"/>
    <property type="evidence" value="ECO:0007669"/>
    <property type="project" value="InterPro"/>
</dbReference>
<evidence type="ECO:0000256" key="12">
    <source>
        <dbReference type="SAM" id="Phobius"/>
    </source>
</evidence>
<reference evidence="14 15" key="1">
    <citation type="submission" date="2016-10" db="EMBL/GenBank/DDBJ databases">
        <authorList>
            <person name="de Groot N.N."/>
        </authorList>
    </citation>
    <scope>NUCLEOTIDE SEQUENCE [LARGE SCALE GENOMIC DNA]</scope>
    <source>
        <strain evidence="14 15">DSM 23581</strain>
    </source>
</reference>
<name>A0A1H4BIJ2_9FLAO</name>
<dbReference type="InterPro" id="IPR004552">
    <property type="entry name" value="AGP_acyltrans"/>
</dbReference>
<evidence type="ECO:0000256" key="9">
    <source>
        <dbReference type="ARBA" id="ARBA00023098"/>
    </source>
</evidence>
<dbReference type="NCBIfam" id="TIGR00530">
    <property type="entry name" value="AGP_acyltrn"/>
    <property type="match status" value="1"/>
</dbReference>
<dbReference type="PANTHER" id="PTHR10434:SF64">
    <property type="entry name" value="1-ACYL-SN-GLYCEROL-3-PHOSPHATE ACYLTRANSFERASE-RELATED"/>
    <property type="match status" value="1"/>
</dbReference>
<comment type="pathway">
    <text evidence="2">Phospholipid metabolism; CDP-diacylglycerol biosynthesis; CDP-diacylglycerol from sn-glycerol 3-phosphate: step 2/3.</text>
</comment>
<comment type="similarity">
    <text evidence="4 11">Belongs to the 1-acyl-sn-glycerol-3-phosphate acyltransferase family.</text>
</comment>
<feature type="transmembrane region" description="Helical" evidence="12">
    <location>
        <begin position="77"/>
        <end position="95"/>
    </location>
</feature>
<evidence type="ECO:0000256" key="1">
    <source>
        <dbReference type="ARBA" id="ARBA00001141"/>
    </source>
</evidence>
<keyword evidence="12" id="KW-1133">Transmembrane helix</keyword>
<dbReference type="PANTHER" id="PTHR10434">
    <property type="entry name" value="1-ACYL-SN-GLYCEROL-3-PHOSPHATE ACYLTRANSFERASE"/>
    <property type="match status" value="1"/>
</dbReference>
<evidence type="ECO:0000256" key="8">
    <source>
        <dbReference type="ARBA" id="ARBA00022679"/>
    </source>
</evidence>
<dbReference type="InterPro" id="IPR002123">
    <property type="entry name" value="Plipid/glycerol_acylTrfase"/>
</dbReference>
<keyword evidence="15" id="KW-1185">Reference proteome</keyword>
<evidence type="ECO:0000256" key="3">
    <source>
        <dbReference type="ARBA" id="ARBA00005189"/>
    </source>
</evidence>
<evidence type="ECO:0000259" key="13">
    <source>
        <dbReference type="SMART" id="SM00563"/>
    </source>
</evidence>
<evidence type="ECO:0000256" key="7">
    <source>
        <dbReference type="ARBA" id="ARBA00022516"/>
    </source>
</evidence>
<dbReference type="Pfam" id="PF01553">
    <property type="entry name" value="Acyltransferase"/>
    <property type="match status" value="1"/>
</dbReference>
<keyword evidence="9 11" id="KW-0443">Lipid metabolism</keyword>
<feature type="transmembrane region" description="Helical" evidence="12">
    <location>
        <begin position="43"/>
        <end position="65"/>
    </location>
</feature>
<comment type="pathway">
    <text evidence="3">Lipid metabolism.</text>
</comment>
<dbReference type="RefSeq" id="WP_093244252.1">
    <property type="nucleotide sequence ID" value="NZ_FNQF01000006.1"/>
</dbReference>
<keyword evidence="7 11" id="KW-0444">Lipid biosynthesis</keyword>
<keyword evidence="11" id="KW-1208">Phospholipid metabolism</keyword>
<dbReference type="SUPFAM" id="SSF69593">
    <property type="entry name" value="Glycerol-3-phosphate (1)-acyltransferase"/>
    <property type="match status" value="1"/>
</dbReference>